<dbReference type="Pfam" id="PF13380">
    <property type="entry name" value="CoA_binding_2"/>
    <property type="match status" value="1"/>
</dbReference>
<name>A0A1F5SWC5_9BACT</name>
<comment type="caution">
    <text evidence="2">The sequence shown here is derived from an EMBL/GenBank/DDBJ whole genome shotgun (WGS) entry which is preliminary data.</text>
</comment>
<gene>
    <name evidence="2" type="ORF">A2478_00525</name>
</gene>
<feature type="domain" description="CoA-binding" evidence="1">
    <location>
        <begin position="3"/>
        <end position="95"/>
    </location>
</feature>
<dbReference type="Gene3D" id="3.40.50.720">
    <property type="entry name" value="NAD(P)-binding Rossmann-like Domain"/>
    <property type="match status" value="1"/>
</dbReference>
<dbReference type="SUPFAM" id="SSF51735">
    <property type="entry name" value="NAD(P)-binding Rossmann-fold domains"/>
    <property type="match status" value="1"/>
</dbReference>
<reference evidence="2 3" key="1">
    <citation type="journal article" date="2016" name="Nat. Commun.">
        <title>Thousands of microbial genomes shed light on interconnected biogeochemical processes in an aquifer system.</title>
        <authorList>
            <person name="Anantharaman K."/>
            <person name="Brown C.T."/>
            <person name="Hug L.A."/>
            <person name="Sharon I."/>
            <person name="Castelle C.J."/>
            <person name="Probst A.J."/>
            <person name="Thomas B.C."/>
            <person name="Singh A."/>
            <person name="Wilkins M.J."/>
            <person name="Karaoz U."/>
            <person name="Brodie E.L."/>
            <person name="Williams K.H."/>
            <person name="Hubbard S.S."/>
            <person name="Banfield J.F."/>
        </authorList>
    </citation>
    <scope>NUCLEOTIDE SEQUENCE [LARGE SCALE GENOMIC DNA]</scope>
</reference>
<dbReference type="AlphaFoldDB" id="A0A1F5SWC5"/>
<proteinExistence type="predicted"/>
<sequence>MRLTKNKIVAVVGASADPEKYGNKILNTLKVKGVKVYPVNPKADCIGGLRVWHSLKELPEKPDIISIVVPPAVSLQIVEQAKELGFDNLWFQPGSFDEQVIKKAESLNLNIEIEACILVAAISL</sequence>
<dbReference type="PANTHER" id="PTHR33303:SF2">
    <property type="entry name" value="COA-BINDING DOMAIN-CONTAINING PROTEIN"/>
    <property type="match status" value="1"/>
</dbReference>
<dbReference type="InterPro" id="IPR003781">
    <property type="entry name" value="CoA-bd"/>
</dbReference>
<dbReference type="STRING" id="1798002.A2478_00525"/>
<dbReference type="SMART" id="SM00881">
    <property type="entry name" value="CoA_binding"/>
    <property type="match status" value="1"/>
</dbReference>
<dbReference type="EMBL" id="MFGJ01000008">
    <property type="protein sequence ID" value="OGF30919.1"/>
    <property type="molecule type" value="Genomic_DNA"/>
</dbReference>
<protein>
    <recommendedName>
        <fullName evidence="1">CoA-binding domain-containing protein</fullName>
    </recommendedName>
</protein>
<evidence type="ECO:0000259" key="1">
    <source>
        <dbReference type="SMART" id="SM00881"/>
    </source>
</evidence>
<dbReference type="Proteomes" id="UP000179001">
    <property type="component" value="Unassembled WGS sequence"/>
</dbReference>
<dbReference type="InterPro" id="IPR036291">
    <property type="entry name" value="NAD(P)-bd_dom_sf"/>
</dbReference>
<evidence type="ECO:0000313" key="2">
    <source>
        <dbReference type="EMBL" id="OGF30919.1"/>
    </source>
</evidence>
<dbReference type="PANTHER" id="PTHR33303">
    <property type="entry name" value="CYTOPLASMIC PROTEIN-RELATED"/>
    <property type="match status" value="1"/>
</dbReference>
<organism evidence="2 3">
    <name type="scientific">Candidatus Falkowbacteria bacterium RIFOXYC2_FULL_36_12</name>
    <dbReference type="NCBI Taxonomy" id="1798002"/>
    <lineage>
        <taxon>Bacteria</taxon>
        <taxon>Candidatus Falkowiibacteriota</taxon>
    </lineage>
</organism>
<accession>A0A1F5SWC5</accession>
<evidence type="ECO:0000313" key="3">
    <source>
        <dbReference type="Proteomes" id="UP000179001"/>
    </source>
</evidence>